<keyword evidence="6" id="KW-1185">Reference proteome</keyword>
<dbReference type="AlphaFoldDB" id="K3WNN1"/>
<evidence type="ECO:0000256" key="3">
    <source>
        <dbReference type="PROSITE-ProRule" id="PRU00023"/>
    </source>
</evidence>
<reference evidence="5" key="3">
    <citation type="submission" date="2015-02" db="UniProtKB">
        <authorList>
            <consortium name="EnsemblProtists"/>
        </authorList>
    </citation>
    <scope>IDENTIFICATION</scope>
    <source>
        <strain evidence="5">DAOM BR144</strain>
    </source>
</reference>
<feature type="repeat" description="ANK" evidence="3">
    <location>
        <begin position="111"/>
        <end position="143"/>
    </location>
</feature>
<feature type="compositionally biased region" description="Basic and acidic residues" evidence="4">
    <location>
        <begin position="35"/>
        <end position="47"/>
    </location>
</feature>
<dbReference type="HOGENOM" id="CLU_1067424_0_0_1"/>
<keyword evidence="1" id="KW-0677">Repeat</keyword>
<dbReference type="Gene3D" id="1.25.40.20">
    <property type="entry name" value="Ankyrin repeat-containing domain"/>
    <property type="match status" value="1"/>
</dbReference>
<dbReference type="SMART" id="SM00248">
    <property type="entry name" value="ANK"/>
    <property type="match status" value="2"/>
</dbReference>
<reference evidence="6" key="1">
    <citation type="journal article" date="2010" name="Genome Biol.">
        <title>Genome sequence of the necrotrophic plant pathogen Pythium ultimum reveals original pathogenicity mechanisms and effector repertoire.</title>
        <authorList>
            <person name="Levesque C.A."/>
            <person name="Brouwer H."/>
            <person name="Cano L."/>
            <person name="Hamilton J.P."/>
            <person name="Holt C."/>
            <person name="Huitema E."/>
            <person name="Raffaele S."/>
            <person name="Robideau G.P."/>
            <person name="Thines M."/>
            <person name="Win J."/>
            <person name="Zerillo M.M."/>
            <person name="Beakes G.W."/>
            <person name="Boore J.L."/>
            <person name="Busam D."/>
            <person name="Dumas B."/>
            <person name="Ferriera S."/>
            <person name="Fuerstenberg S.I."/>
            <person name="Gachon C.M."/>
            <person name="Gaulin E."/>
            <person name="Govers F."/>
            <person name="Grenville-Briggs L."/>
            <person name="Horner N."/>
            <person name="Hostetler J."/>
            <person name="Jiang R.H."/>
            <person name="Johnson J."/>
            <person name="Krajaejun T."/>
            <person name="Lin H."/>
            <person name="Meijer H.J."/>
            <person name="Moore B."/>
            <person name="Morris P."/>
            <person name="Phuntmart V."/>
            <person name="Puiu D."/>
            <person name="Shetty J."/>
            <person name="Stajich J.E."/>
            <person name="Tripathy S."/>
            <person name="Wawra S."/>
            <person name="van West P."/>
            <person name="Whitty B.R."/>
            <person name="Coutinho P.M."/>
            <person name="Henrissat B."/>
            <person name="Martin F."/>
            <person name="Thomas P.D."/>
            <person name="Tyler B.M."/>
            <person name="De Vries R.P."/>
            <person name="Kamoun S."/>
            <person name="Yandell M."/>
            <person name="Tisserat N."/>
            <person name="Buell C.R."/>
        </authorList>
    </citation>
    <scope>NUCLEOTIDE SEQUENCE</scope>
    <source>
        <strain evidence="6">DAOM:BR144</strain>
    </source>
</reference>
<dbReference type="InterPro" id="IPR002110">
    <property type="entry name" value="Ankyrin_rpt"/>
</dbReference>
<dbReference type="InterPro" id="IPR036770">
    <property type="entry name" value="Ankyrin_rpt-contain_sf"/>
</dbReference>
<evidence type="ECO:0000256" key="4">
    <source>
        <dbReference type="SAM" id="MobiDB-lite"/>
    </source>
</evidence>
<dbReference type="PROSITE" id="PS50297">
    <property type="entry name" value="ANK_REP_REGION"/>
    <property type="match status" value="2"/>
</dbReference>
<feature type="region of interest" description="Disordered" evidence="4">
    <location>
        <begin position="25"/>
        <end position="60"/>
    </location>
</feature>
<evidence type="ECO:0000256" key="2">
    <source>
        <dbReference type="ARBA" id="ARBA00023043"/>
    </source>
</evidence>
<feature type="repeat" description="ANK" evidence="3">
    <location>
        <begin position="144"/>
        <end position="176"/>
    </location>
</feature>
<dbReference type="Pfam" id="PF12796">
    <property type="entry name" value="Ank_2"/>
    <property type="match status" value="1"/>
</dbReference>
<reference evidence="6" key="2">
    <citation type="submission" date="2010-04" db="EMBL/GenBank/DDBJ databases">
        <authorList>
            <person name="Buell R."/>
            <person name="Hamilton J."/>
            <person name="Hostetler J."/>
        </authorList>
    </citation>
    <scope>NUCLEOTIDE SEQUENCE [LARGE SCALE GENOMIC DNA]</scope>
    <source>
        <strain evidence="6">DAOM:BR144</strain>
    </source>
</reference>
<dbReference type="EMBL" id="GL376604">
    <property type="status" value="NOT_ANNOTATED_CDS"/>
    <property type="molecule type" value="Genomic_DNA"/>
</dbReference>
<dbReference type="eggNOG" id="KOG0505">
    <property type="taxonomic scope" value="Eukaryota"/>
</dbReference>
<dbReference type="Proteomes" id="UP000019132">
    <property type="component" value="Unassembled WGS sequence"/>
</dbReference>
<dbReference type="PROSITE" id="PS50088">
    <property type="entry name" value="ANK_REPEAT"/>
    <property type="match status" value="2"/>
</dbReference>
<proteinExistence type="predicted"/>
<dbReference type="STRING" id="431595.K3WNN1"/>
<keyword evidence="2 3" id="KW-0040">ANK repeat</keyword>
<name>K3WNN1_GLOUD</name>
<evidence type="ECO:0000313" key="6">
    <source>
        <dbReference type="Proteomes" id="UP000019132"/>
    </source>
</evidence>
<dbReference type="SUPFAM" id="SSF48403">
    <property type="entry name" value="Ankyrin repeat"/>
    <property type="match status" value="1"/>
</dbReference>
<dbReference type="VEuPathDB" id="FungiDB:PYU1_G006561"/>
<organism evidence="5 6">
    <name type="scientific">Globisporangium ultimum (strain ATCC 200006 / CBS 805.95 / DAOM BR144)</name>
    <name type="common">Pythium ultimum</name>
    <dbReference type="NCBI Taxonomy" id="431595"/>
    <lineage>
        <taxon>Eukaryota</taxon>
        <taxon>Sar</taxon>
        <taxon>Stramenopiles</taxon>
        <taxon>Oomycota</taxon>
        <taxon>Peronosporomycetes</taxon>
        <taxon>Pythiales</taxon>
        <taxon>Pythiaceae</taxon>
        <taxon>Globisporangium</taxon>
    </lineage>
</organism>
<dbReference type="PANTHER" id="PTHR24171">
    <property type="entry name" value="ANKYRIN REPEAT DOMAIN-CONTAINING PROTEIN 39-RELATED"/>
    <property type="match status" value="1"/>
</dbReference>
<evidence type="ECO:0000313" key="5">
    <source>
        <dbReference type="EnsemblProtists" id="PYU1_T006573"/>
    </source>
</evidence>
<accession>K3WNN1</accession>
<dbReference type="InParanoid" id="K3WNN1"/>
<sequence length="261" mass="30073">MAGYEINKQEGVFVSANFLAEQAGDANSGVASRPNDNELSRETEAARQKRPQFSDGSKRTQHNWKKPYEICVVEEAVSACFHGKIDSVQKYLNKFQGTDDYKIFLHGEDHNGHTALHLVVMEQDPDMADLLLRHGSDVNARDHKGRTPLMEAALWGRRENVRVLLEHKADKTLRDKSGKLAIDLAQHSKDNAEERARRVEKYKEETYLAWQDRSQIDRIMTGKQKAGITLRRWIAVASFLWSMRQVETLMVLMRPWWVVDR</sequence>
<evidence type="ECO:0000256" key="1">
    <source>
        <dbReference type="ARBA" id="ARBA00022737"/>
    </source>
</evidence>
<protein>
    <submittedName>
        <fullName evidence="5">Uncharacterized protein</fullName>
    </submittedName>
</protein>
<dbReference type="EnsemblProtists" id="PYU1_T006573">
    <property type="protein sequence ID" value="PYU1_T006573"/>
    <property type="gene ID" value="PYU1_G006561"/>
</dbReference>